<evidence type="ECO:0000256" key="3">
    <source>
        <dbReference type="ARBA" id="ARBA00023163"/>
    </source>
</evidence>
<keyword evidence="3" id="KW-0804">Transcription</keyword>
<dbReference type="PROSITE" id="PS50943">
    <property type="entry name" value="HTH_CROC1"/>
    <property type="match status" value="1"/>
</dbReference>
<dbReference type="AlphaFoldDB" id="A0A0U1QQ72"/>
<dbReference type="SUPFAM" id="SSF53822">
    <property type="entry name" value="Periplasmic binding protein-like I"/>
    <property type="match status" value="1"/>
</dbReference>
<dbReference type="SUPFAM" id="SSF47413">
    <property type="entry name" value="lambda repressor-like DNA-binding domains"/>
    <property type="match status" value="1"/>
</dbReference>
<comment type="caution">
    <text evidence="6">The sequence shown here is derived from an EMBL/GenBank/DDBJ whole genome shotgun (WGS) entry which is preliminary data.</text>
</comment>
<dbReference type="InterPro" id="IPR001387">
    <property type="entry name" value="Cro/C1-type_HTH"/>
</dbReference>
<dbReference type="GO" id="GO:0000976">
    <property type="term" value="F:transcription cis-regulatory region binding"/>
    <property type="evidence" value="ECO:0007669"/>
    <property type="project" value="TreeGrafter"/>
</dbReference>
<name>A0A0U1QQ72_9BACL</name>
<dbReference type="PROSITE" id="PS00356">
    <property type="entry name" value="HTH_LACI_1"/>
    <property type="match status" value="1"/>
</dbReference>
<dbReference type="PRINTS" id="PR00036">
    <property type="entry name" value="HTHLACI"/>
</dbReference>
<dbReference type="InterPro" id="IPR010982">
    <property type="entry name" value="Lambda_DNA-bd_dom_sf"/>
</dbReference>
<dbReference type="STRING" id="1069536.SINU_05295"/>
<dbReference type="Gene3D" id="1.10.260.40">
    <property type="entry name" value="lambda repressor-like DNA-binding domains"/>
    <property type="match status" value="1"/>
</dbReference>
<evidence type="ECO:0000256" key="1">
    <source>
        <dbReference type="ARBA" id="ARBA00023015"/>
    </source>
</evidence>
<evidence type="ECO:0000259" key="5">
    <source>
        <dbReference type="PROSITE" id="PS50943"/>
    </source>
</evidence>
<dbReference type="InterPro" id="IPR046335">
    <property type="entry name" value="LacI/GalR-like_sensor"/>
</dbReference>
<evidence type="ECO:0000256" key="2">
    <source>
        <dbReference type="ARBA" id="ARBA00023125"/>
    </source>
</evidence>
<evidence type="ECO:0000259" key="4">
    <source>
        <dbReference type="PROSITE" id="PS50932"/>
    </source>
</evidence>
<dbReference type="Proteomes" id="UP000035553">
    <property type="component" value="Unassembled WGS sequence"/>
</dbReference>
<dbReference type="InterPro" id="IPR000843">
    <property type="entry name" value="HTH_LacI"/>
</dbReference>
<dbReference type="SMART" id="SM00354">
    <property type="entry name" value="HTH_LACI"/>
    <property type="match status" value="1"/>
</dbReference>
<dbReference type="EMBL" id="AFVQ02000066">
    <property type="protein sequence ID" value="KLI02939.1"/>
    <property type="molecule type" value="Genomic_DNA"/>
</dbReference>
<dbReference type="Pfam" id="PF13377">
    <property type="entry name" value="Peripla_BP_3"/>
    <property type="match status" value="1"/>
</dbReference>
<keyword evidence="2" id="KW-0238">DNA-binding</keyword>
<dbReference type="RefSeq" id="WP_010024357.1">
    <property type="nucleotide sequence ID" value="NZ_AFVQ02000066.1"/>
</dbReference>
<reference evidence="6 7" key="1">
    <citation type="journal article" date="2011" name="J. Bacteriol.">
        <title>Draft genome sequence of Sporolactobacillus inulinus strain CASD, an efficient D-lactic acid-producing bacterium with high-concentration lactate tolerance capability.</title>
        <authorList>
            <person name="Yu B."/>
            <person name="Su F."/>
            <person name="Wang L."/>
            <person name="Xu K."/>
            <person name="Zhao B."/>
            <person name="Xu P."/>
        </authorList>
    </citation>
    <scope>NUCLEOTIDE SEQUENCE [LARGE SCALE GENOMIC DNA]</scope>
    <source>
        <strain evidence="6 7">CASD</strain>
    </source>
</reference>
<dbReference type="GO" id="GO:0003700">
    <property type="term" value="F:DNA-binding transcription factor activity"/>
    <property type="evidence" value="ECO:0007669"/>
    <property type="project" value="TreeGrafter"/>
</dbReference>
<organism evidence="6 7">
    <name type="scientific">Sporolactobacillus inulinus CASD</name>
    <dbReference type="NCBI Taxonomy" id="1069536"/>
    <lineage>
        <taxon>Bacteria</taxon>
        <taxon>Bacillati</taxon>
        <taxon>Bacillota</taxon>
        <taxon>Bacilli</taxon>
        <taxon>Bacillales</taxon>
        <taxon>Sporolactobacillaceae</taxon>
        <taxon>Sporolactobacillus</taxon>
    </lineage>
</organism>
<dbReference type="CDD" id="cd01392">
    <property type="entry name" value="HTH_LacI"/>
    <property type="match status" value="1"/>
</dbReference>
<dbReference type="Pfam" id="PF00356">
    <property type="entry name" value="LacI"/>
    <property type="match status" value="1"/>
</dbReference>
<accession>A0A0U1QQ72</accession>
<dbReference type="InterPro" id="IPR028082">
    <property type="entry name" value="Peripla_BP_I"/>
</dbReference>
<proteinExistence type="predicted"/>
<dbReference type="PROSITE" id="PS50932">
    <property type="entry name" value="HTH_LACI_2"/>
    <property type="match status" value="1"/>
</dbReference>
<evidence type="ECO:0000313" key="6">
    <source>
        <dbReference type="EMBL" id="KLI02939.1"/>
    </source>
</evidence>
<gene>
    <name evidence="6" type="ORF">SINU_05295</name>
</gene>
<sequence>MATIRDVAKAAGVSVATVSKIINNKGEASPETIARVQQVIQKLHYRPNSIAKSLSKRRSNLIALLIPTLNNPFFPELVREIEAAANQKGFHIFLCNTDDDRHKVKYYLDSILSHYACAAIINSLYVESEDLDRLESQGILTLTIDRAQFSHPYSAISVDHQSGAKKAVSHLLDQGCRKIIHLSGPKGQMSSIDRLSGYQEALNAFNPDLPQKVVYAHFDLFSGYQSIQSLIQSGFLFDGIFCSDDALALGAMRACLEAGFKIPDQVKIVGYDNILFSRYVTPSLSTISQHMKEMGNLAITEIISLMQQPNAKPKKIRLQPDLVIRESSTQLRGNHHE</sequence>
<dbReference type="OrthoDB" id="9796186at2"/>
<keyword evidence="1" id="KW-0805">Transcription regulation</keyword>
<keyword evidence="7" id="KW-1185">Reference proteome</keyword>
<evidence type="ECO:0000313" key="7">
    <source>
        <dbReference type="Proteomes" id="UP000035553"/>
    </source>
</evidence>
<dbReference type="PANTHER" id="PTHR30146">
    <property type="entry name" value="LACI-RELATED TRANSCRIPTIONAL REPRESSOR"/>
    <property type="match status" value="1"/>
</dbReference>
<feature type="domain" description="HTH lacI-type" evidence="4">
    <location>
        <begin position="2"/>
        <end position="56"/>
    </location>
</feature>
<feature type="domain" description="HTH cro/C1-type" evidence="5">
    <location>
        <begin position="3"/>
        <end position="50"/>
    </location>
</feature>
<dbReference type="PANTHER" id="PTHR30146:SF109">
    <property type="entry name" value="HTH-TYPE TRANSCRIPTIONAL REGULATOR GALS"/>
    <property type="match status" value="1"/>
</dbReference>
<dbReference type="CDD" id="cd06267">
    <property type="entry name" value="PBP1_LacI_sugar_binding-like"/>
    <property type="match status" value="1"/>
</dbReference>
<dbReference type="Gene3D" id="3.40.50.2300">
    <property type="match status" value="2"/>
</dbReference>
<protein>
    <submittedName>
        <fullName evidence="6">Transcriptional regulator</fullName>
    </submittedName>
</protein>